<feature type="domain" description="Isochorismatase-like" evidence="2">
    <location>
        <begin position="22"/>
        <end position="221"/>
    </location>
</feature>
<dbReference type="SUPFAM" id="SSF52499">
    <property type="entry name" value="Isochorismatase-like hydrolases"/>
    <property type="match status" value="1"/>
</dbReference>
<evidence type="ECO:0000313" key="4">
    <source>
        <dbReference type="Proteomes" id="UP001049518"/>
    </source>
</evidence>
<dbReference type="EMBL" id="CP059572">
    <property type="protein sequence ID" value="QXJ22552.1"/>
    <property type="molecule type" value="Genomic_DNA"/>
</dbReference>
<proteinExistence type="predicted"/>
<name>A0ABX8QXV5_9ACTN</name>
<sequence>MAERQEMRAKLNEVLEIVPERTAVLAIDTHRGHLDPEIATMPVAADLAARIVDSSARLLKITRAAGIATIFVVMTNRIINGKSEYLSNPFWRSVDEVRESLTPDLPSTIAGHNLVGSPQTQVMPELEPGEDDIVIESKHRLSSFVDTELEGTLRQLGIDTLLLIGINTNTCVQCAAFDGFNRDFRIVLVSDCVGSSYGDDLHEFGLQNVARCLGWVQSTDEIAERLSAPLSSTAGA</sequence>
<dbReference type="Proteomes" id="UP001049518">
    <property type="component" value="Chromosome"/>
</dbReference>
<evidence type="ECO:0000313" key="3">
    <source>
        <dbReference type="EMBL" id="QXJ22552.1"/>
    </source>
</evidence>
<accession>A0ABX8QXV5</accession>
<dbReference type="InterPro" id="IPR036380">
    <property type="entry name" value="Isochorismatase-like_sf"/>
</dbReference>
<dbReference type="RefSeq" id="WP_231335823.1">
    <property type="nucleotide sequence ID" value="NZ_CP059572.1"/>
</dbReference>
<evidence type="ECO:0000259" key="2">
    <source>
        <dbReference type="Pfam" id="PF00857"/>
    </source>
</evidence>
<dbReference type="CDD" id="cd00431">
    <property type="entry name" value="cysteine_hydrolases"/>
    <property type="match status" value="1"/>
</dbReference>
<protein>
    <submittedName>
        <fullName evidence="3">Cysteine hydrolase</fullName>
    </submittedName>
</protein>
<gene>
    <name evidence="3" type="ORF">AGRA3207_003570</name>
</gene>
<dbReference type="InterPro" id="IPR000868">
    <property type="entry name" value="Isochorismatase-like_dom"/>
</dbReference>
<dbReference type="PANTHER" id="PTHR43540">
    <property type="entry name" value="PEROXYUREIDOACRYLATE/UREIDOACRYLATE AMIDOHYDROLASE-RELATED"/>
    <property type="match status" value="1"/>
</dbReference>
<dbReference type="GO" id="GO:0016787">
    <property type="term" value="F:hydrolase activity"/>
    <property type="evidence" value="ECO:0007669"/>
    <property type="project" value="UniProtKB-KW"/>
</dbReference>
<keyword evidence="1 3" id="KW-0378">Hydrolase</keyword>
<dbReference type="Gene3D" id="3.40.50.850">
    <property type="entry name" value="Isochorismatase-like"/>
    <property type="match status" value="1"/>
</dbReference>
<dbReference type="InterPro" id="IPR050272">
    <property type="entry name" value="Isochorismatase-like_hydrls"/>
</dbReference>
<keyword evidence="4" id="KW-1185">Reference proteome</keyword>
<reference evidence="3" key="1">
    <citation type="submission" date="2020-07" db="EMBL/GenBank/DDBJ databases">
        <authorList>
            <person name="Tarantini F.S."/>
            <person name="Hong K.W."/>
            <person name="Chan K.G."/>
        </authorList>
    </citation>
    <scope>NUCLEOTIDE SEQUENCE</scope>
    <source>
        <strain evidence="3">32-07</strain>
    </source>
</reference>
<dbReference type="Pfam" id="PF00857">
    <property type="entry name" value="Isochorismatase"/>
    <property type="match status" value="1"/>
</dbReference>
<dbReference type="PANTHER" id="PTHR43540:SF16">
    <property type="entry name" value="ISOCHORISMATASE-LIKE DOMAIN-CONTAINING PROTEIN"/>
    <property type="match status" value="1"/>
</dbReference>
<evidence type="ECO:0000256" key="1">
    <source>
        <dbReference type="ARBA" id="ARBA00022801"/>
    </source>
</evidence>
<organism evidence="3 4">
    <name type="scientific">Actinomadura graeca</name>
    <dbReference type="NCBI Taxonomy" id="2750812"/>
    <lineage>
        <taxon>Bacteria</taxon>
        <taxon>Bacillati</taxon>
        <taxon>Actinomycetota</taxon>
        <taxon>Actinomycetes</taxon>
        <taxon>Streptosporangiales</taxon>
        <taxon>Thermomonosporaceae</taxon>
        <taxon>Actinomadura</taxon>
    </lineage>
</organism>